<reference evidence="1" key="1">
    <citation type="submission" date="2020-10" db="EMBL/GenBank/DDBJ databases">
        <authorList>
            <person name="Gilroy R."/>
        </authorList>
    </citation>
    <scope>NUCLEOTIDE SEQUENCE</scope>
    <source>
        <strain evidence="1">2478</strain>
    </source>
</reference>
<dbReference type="EMBL" id="JADILZ010000093">
    <property type="protein sequence ID" value="MBO8479158.1"/>
    <property type="molecule type" value="Genomic_DNA"/>
</dbReference>
<name>A0A9D9IX82_9BACT</name>
<comment type="caution">
    <text evidence="1">The sequence shown here is derived from an EMBL/GenBank/DDBJ whole genome shotgun (WGS) entry which is preliminary data.</text>
</comment>
<evidence type="ECO:0008006" key="3">
    <source>
        <dbReference type="Google" id="ProtNLM"/>
    </source>
</evidence>
<protein>
    <recommendedName>
        <fullName evidence="3">Clostripain</fullName>
    </recommendedName>
</protein>
<evidence type="ECO:0000313" key="2">
    <source>
        <dbReference type="Proteomes" id="UP000823771"/>
    </source>
</evidence>
<dbReference type="PROSITE" id="PS51257">
    <property type="entry name" value="PROKAR_LIPOPROTEIN"/>
    <property type="match status" value="1"/>
</dbReference>
<dbReference type="Proteomes" id="UP000823771">
    <property type="component" value="Unassembled WGS sequence"/>
</dbReference>
<dbReference type="InterPro" id="IPR005077">
    <property type="entry name" value="Peptidase_C11"/>
</dbReference>
<gene>
    <name evidence="1" type="ORF">IAB80_09785</name>
</gene>
<organism evidence="1 2">
    <name type="scientific">Candidatus Cryptobacteroides excrementipullorum</name>
    <dbReference type="NCBI Taxonomy" id="2840761"/>
    <lineage>
        <taxon>Bacteria</taxon>
        <taxon>Pseudomonadati</taxon>
        <taxon>Bacteroidota</taxon>
        <taxon>Bacteroidia</taxon>
        <taxon>Bacteroidales</taxon>
        <taxon>Candidatus Cryptobacteroides</taxon>
    </lineage>
</organism>
<dbReference type="Pfam" id="PF03415">
    <property type="entry name" value="Peptidase_C11"/>
    <property type="match status" value="1"/>
</dbReference>
<sequence>MDRIIEEMKKRILRGIALLVTAGMFFSCDKVPSEPETRDKVLLYYAAGFNNLSSSLEEDIDQLCSGYIPEKTGNNVLLVFQNLVESGYSTAATPTLFRVYKNDAGTTVKETVLTLTPGTLAASVNTLRQVLTYVSTTWKSDSYGLIFSSHATGWLPAEHKEEPDYQGENISPSSIGSEYSPETGTSLSYEMDLDDFADAIPMHLDYILFDACFMGGVEVAYQLRDVCDRVAFSQAEVLADGFDYTTMASCLLESFGSPNLKKVCKSYYEHYNSLSGEEQSATVSMIDCSGLDALAEVCRTIFSAHRAELDQLDPDEIQCFGRYSIHRYFYDLEDIMDHLGLSAQEMADFRNVMYDCIIYKATTGKMINLEIDKFCGLSSYCTNKSVYDDFYRTLAWNQATGMIE</sequence>
<proteinExistence type="predicted"/>
<dbReference type="PANTHER" id="PTHR37835:SF1">
    <property type="entry name" value="ALPHA-CLOSTRIPAIN"/>
    <property type="match status" value="1"/>
</dbReference>
<dbReference type="PANTHER" id="PTHR37835">
    <property type="entry name" value="ALPHA-CLOSTRIPAIN"/>
    <property type="match status" value="1"/>
</dbReference>
<accession>A0A9D9IX82</accession>
<dbReference type="AlphaFoldDB" id="A0A9D9IX82"/>
<dbReference type="Gene3D" id="3.40.50.11970">
    <property type="match status" value="1"/>
</dbReference>
<evidence type="ECO:0000313" key="1">
    <source>
        <dbReference type="EMBL" id="MBO8479158.1"/>
    </source>
</evidence>
<reference evidence="1" key="2">
    <citation type="journal article" date="2021" name="PeerJ">
        <title>Extensive microbial diversity within the chicken gut microbiome revealed by metagenomics and culture.</title>
        <authorList>
            <person name="Gilroy R."/>
            <person name="Ravi A."/>
            <person name="Getino M."/>
            <person name="Pursley I."/>
            <person name="Horton D.L."/>
            <person name="Alikhan N.F."/>
            <person name="Baker D."/>
            <person name="Gharbi K."/>
            <person name="Hall N."/>
            <person name="Watson M."/>
            <person name="Adriaenssens E.M."/>
            <person name="Foster-Nyarko E."/>
            <person name="Jarju S."/>
            <person name="Secka A."/>
            <person name="Antonio M."/>
            <person name="Oren A."/>
            <person name="Chaudhuri R.R."/>
            <person name="La Ragione R."/>
            <person name="Hildebrand F."/>
            <person name="Pallen M.J."/>
        </authorList>
    </citation>
    <scope>NUCLEOTIDE SEQUENCE</scope>
    <source>
        <strain evidence="1">2478</strain>
    </source>
</reference>